<evidence type="ECO:0000313" key="4">
    <source>
        <dbReference type="Proteomes" id="UP000193587"/>
    </source>
</evidence>
<gene>
    <name evidence="3" type="ORF">B9H04_16350</name>
</gene>
<evidence type="ECO:0000313" key="3">
    <source>
        <dbReference type="EMBL" id="OSO92032.1"/>
    </source>
</evidence>
<protein>
    <recommendedName>
        <fullName evidence="2">DUF7974 domain-containing protein</fullName>
    </recommendedName>
</protein>
<feature type="region of interest" description="Disordered" evidence="1">
    <location>
        <begin position="1"/>
        <end position="31"/>
    </location>
</feature>
<dbReference type="GeneID" id="38950972"/>
<dbReference type="InterPro" id="IPR058280">
    <property type="entry name" value="DUF7974"/>
</dbReference>
<dbReference type="eggNOG" id="arCOG09081">
    <property type="taxonomic scope" value="Archaea"/>
</dbReference>
<dbReference type="RefSeq" id="WP_049931658.1">
    <property type="nucleotide sequence ID" value="NZ_ATXS01000006.1"/>
</dbReference>
<dbReference type="Proteomes" id="UP000193587">
    <property type="component" value="Unassembled WGS sequence"/>
</dbReference>
<sequence length="177" mass="20170">MPRSRRRDGVDRSDDDPFRPNESVERHRPRAAKTLPAATLARWLLPARLHRWAVSVSVDTPATVYEAGEPIPVAIELRNPLPVPVTVRTRSPVPWTWHVDGHRDASQVSEPLPESEARFTLDRGERRRFTRRWQQSFQVSETEWRPADRGEHTIGAGLAVDDPAGKGVYDETTVRIE</sequence>
<accession>A0A1X4G806</accession>
<feature type="domain" description="DUF7974" evidence="2">
    <location>
        <begin position="43"/>
        <end position="177"/>
    </location>
</feature>
<reference evidence="3 4" key="1">
    <citation type="submission" date="2017-04" db="EMBL/GenBank/DDBJ databases">
        <title>MLSA of the genus Halorubrum.</title>
        <authorList>
            <person name="De La Haba R."/>
            <person name="Sanchez-Porro C."/>
            <person name="Infante-Dominguez C."/>
            <person name="Ventosa A."/>
        </authorList>
    </citation>
    <scope>NUCLEOTIDE SEQUENCE [LARGE SCALE GENOMIC DNA]</scope>
    <source>
        <strain evidence="3 4">DSM 17463</strain>
    </source>
</reference>
<dbReference type="EMBL" id="NEDJ01000093">
    <property type="protein sequence ID" value="OSO92032.1"/>
    <property type="molecule type" value="Genomic_DNA"/>
</dbReference>
<dbReference type="STRING" id="1121945.GCA_000421805_01885"/>
<proteinExistence type="predicted"/>
<name>A0A1X4G806_HALEZ</name>
<evidence type="ECO:0000256" key="1">
    <source>
        <dbReference type="SAM" id="MobiDB-lite"/>
    </source>
</evidence>
<dbReference type="Pfam" id="PF25929">
    <property type="entry name" value="DUF7974"/>
    <property type="match status" value="1"/>
</dbReference>
<feature type="compositionally biased region" description="Basic and acidic residues" evidence="1">
    <location>
        <begin position="7"/>
        <end position="26"/>
    </location>
</feature>
<dbReference type="AlphaFoldDB" id="A0A1X4G806"/>
<evidence type="ECO:0000259" key="2">
    <source>
        <dbReference type="Pfam" id="PF25929"/>
    </source>
</evidence>
<comment type="caution">
    <text evidence="3">The sequence shown here is derived from an EMBL/GenBank/DDBJ whole genome shotgun (WGS) entry which is preliminary data.</text>
</comment>
<organism evidence="3 4">
    <name type="scientific">Halorubrum ezzemoulense DSM 17463</name>
    <dbReference type="NCBI Taxonomy" id="1121945"/>
    <lineage>
        <taxon>Archaea</taxon>
        <taxon>Methanobacteriati</taxon>
        <taxon>Methanobacteriota</taxon>
        <taxon>Stenosarchaea group</taxon>
        <taxon>Halobacteria</taxon>
        <taxon>Halobacteriales</taxon>
        <taxon>Haloferacaceae</taxon>
        <taxon>Halorubrum</taxon>
    </lineage>
</organism>